<keyword evidence="4" id="KW-1185">Reference proteome</keyword>
<sequence>MQATSLSALINWDRHLLLTINGWHSQWADSFFWLISSRLFPVVLSLLLIFYLWKNNGIKALVYIVFLALTIALADQLASGLIKPLVARLRPTHDPAIQSMVHLVHNYRGGLYGFVSSHAANTMAASFFVTLLIRKRLLAFLFFLWAAVTCYSRMYLGVHFPLDVLGGIVVGFFSGGFVYYFMTSIAHHFRRIQWLATPARMPFKDELAFFLIAIGFSLIVLLSCMYY</sequence>
<comment type="caution">
    <text evidence="3">The sequence shown here is derived from an EMBL/GenBank/DDBJ whole genome shotgun (WGS) entry which is preliminary data.</text>
</comment>
<gene>
    <name evidence="3" type="ORF">FHX64_001453</name>
</gene>
<dbReference type="SUPFAM" id="SSF48317">
    <property type="entry name" value="Acid phosphatase/Vanadium-dependent haloperoxidase"/>
    <property type="match status" value="1"/>
</dbReference>
<dbReference type="AlphaFoldDB" id="A0A7W5DRA5"/>
<dbReference type="Proteomes" id="UP000544222">
    <property type="component" value="Unassembled WGS sequence"/>
</dbReference>
<feature type="transmembrane region" description="Helical" evidence="1">
    <location>
        <begin position="31"/>
        <end position="53"/>
    </location>
</feature>
<keyword evidence="1" id="KW-0812">Transmembrane</keyword>
<reference evidence="3 4" key="1">
    <citation type="submission" date="2020-08" db="EMBL/GenBank/DDBJ databases">
        <title>Genomic Encyclopedia of Type Strains, Phase IV (KMG-IV): sequencing the most valuable type-strain genomes for metagenomic binning, comparative biology and taxonomic classification.</title>
        <authorList>
            <person name="Goeker M."/>
        </authorList>
    </citation>
    <scope>NUCLEOTIDE SEQUENCE [LARGE SCALE GENOMIC DNA]</scope>
    <source>
        <strain evidence="3 4">DSM 27471</strain>
    </source>
</reference>
<dbReference type="PANTHER" id="PTHR14969">
    <property type="entry name" value="SPHINGOSINE-1-PHOSPHATE PHOSPHOHYDROLASE"/>
    <property type="match status" value="1"/>
</dbReference>
<feature type="transmembrane region" description="Helical" evidence="1">
    <location>
        <begin position="111"/>
        <end position="133"/>
    </location>
</feature>
<proteinExistence type="predicted"/>
<feature type="transmembrane region" description="Helical" evidence="1">
    <location>
        <begin position="140"/>
        <end position="158"/>
    </location>
</feature>
<evidence type="ECO:0000313" key="4">
    <source>
        <dbReference type="Proteomes" id="UP000544222"/>
    </source>
</evidence>
<keyword evidence="1" id="KW-1133">Transmembrane helix</keyword>
<dbReference type="Gene3D" id="1.20.144.10">
    <property type="entry name" value="Phosphatidic acid phosphatase type 2/haloperoxidase"/>
    <property type="match status" value="1"/>
</dbReference>
<keyword evidence="1" id="KW-0472">Membrane</keyword>
<dbReference type="Pfam" id="PF01569">
    <property type="entry name" value="PAP2"/>
    <property type="match status" value="1"/>
</dbReference>
<dbReference type="InterPro" id="IPR036938">
    <property type="entry name" value="PAP2/HPO_sf"/>
</dbReference>
<dbReference type="RefSeq" id="WP_183413070.1">
    <property type="nucleotide sequence ID" value="NZ_JACHYB010000001.1"/>
</dbReference>
<evidence type="ECO:0000313" key="3">
    <source>
        <dbReference type="EMBL" id="MBB3187290.1"/>
    </source>
</evidence>
<accession>A0A7W5DRA5</accession>
<name>A0A7W5DRA5_9PORP</name>
<keyword evidence="3" id="KW-0378">Hydrolase</keyword>
<evidence type="ECO:0000259" key="2">
    <source>
        <dbReference type="SMART" id="SM00014"/>
    </source>
</evidence>
<feature type="transmembrane region" description="Helical" evidence="1">
    <location>
        <begin position="207"/>
        <end position="226"/>
    </location>
</feature>
<dbReference type="PANTHER" id="PTHR14969:SF13">
    <property type="entry name" value="AT30094P"/>
    <property type="match status" value="1"/>
</dbReference>
<feature type="domain" description="Phosphatidic acid phosphatase type 2/haloperoxidase" evidence="2">
    <location>
        <begin position="63"/>
        <end position="179"/>
    </location>
</feature>
<organism evidence="3 4">
    <name type="scientific">Microbacter margulisiae</name>
    <dbReference type="NCBI Taxonomy" id="1350067"/>
    <lineage>
        <taxon>Bacteria</taxon>
        <taxon>Pseudomonadati</taxon>
        <taxon>Bacteroidota</taxon>
        <taxon>Bacteroidia</taxon>
        <taxon>Bacteroidales</taxon>
        <taxon>Porphyromonadaceae</taxon>
        <taxon>Microbacter</taxon>
    </lineage>
</organism>
<feature type="transmembrane region" description="Helical" evidence="1">
    <location>
        <begin position="60"/>
        <end position="82"/>
    </location>
</feature>
<feature type="transmembrane region" description="Helical" evidence="1">
    <location>
        <begin position="164"/>
        <end position="186"/>
    </location>
</feature>
<protein>
    <submittedName>
        <fullName evidence="3">Undecaprenyl-diphosphatase</fullName>
        <ecNumber evidence="3">3.6.1.27</ecNumber>
    </submittedName>
</protein>
<dbReference type="InterPro" id="IPR000326">
    <property type="entry name" value="PAP2/HPO"/>
</dbReference>
<dbReference type="SMART" id="SM00014">
    <property type="entry name" value="acidPPc"/>
    <property type="match status" value="1"/>
</dbReference>
<evidence type="ECO:0000256" key="1">
    <source>
        <dbReference type="SAM" id="Phobius"/>
    </source>
</evidence>
<dbReference type="EC" id="3.6.1.27" evidence="3"/>
<dbReference type="EMBL" id="JACHYB010000001">
    <property type="protein sequence ID" value="MBB3187290.1"/>
    <property type="molecule type" value="Genomic_DNA"/>
</dbReference>
<dbReference type="GO" id="GO:0050380">
    <property type="term" value="F:undecaprenyl-diphosphatase activity"/>
    <property type="evidence" value="ECO:0007669"/>
    <property type="project" value="UniProtKB-EC"/>
</dbReference>